<protein>
    <submittedName>
        <fullName evidence="1">TetR/AcrR family transcriptional regulator</fullName>
    </submittedName>
</protein>
<dbReference type="InterPro" id="IPR009057">
    <property type="entry name" value="Homeodomain-like_sf"/>
</dbReference>
<gene>
    <name evidence="1" type="ORF">FXF62_04780</name>
</gene>
<sequence length="179" mass="20218">MSLVPSPSKGAIYHHFQSKDEIILKVMQHRKDLMVEEIAQTLQATEQLSGKEQLQALVKANLESQTIHAMDSVMDEYDKDAGFGLAILQDNLKISASIIASIIKKGMADGSFQTQFPDEGAEVFLLLLNFWLVGQFSEKSFEKQADRLCFIRFMLESIGIDILSDELMEQTLTYLKRGR</sequence>
<comment type="caution">
    <text evidence="1">The sequence shown here is derived from an EMBL/GenBank/DDBJ whole genome shotgun (WGS) entry which is preliminary data.</text>
</comment>
<reference evidence="1 2" key="1">
    <citation type="submission" date="2019-08" db="EMBL/GenBank/DDBJ databases">
        <title>Genome sequence and analysis of Streptococcus cristatus strain S22 isolated from throat swab of children scarlet fever in Hangzhou, China.</title>
        <authorList>
            <person name="Huang Y."/>
            <person name="Xie L."/>
        </authorList>
    </citation>
    <scope>NUCLEOTIDE SEQUENCE [LARGE SCALE GENOMIC DNA]</scope>
    <source>
        <strain evidence="1 2">S22</strain>
    </source>
</reference>
<organism evidence="1 2">
    <name type="scientific">Streptococcus cristatus</name>
    <dbReference type="NCBI Taxonomy" id="45634"/>
    <lineage>
        <taxon>Bacteria</taxon>
        <taxon>Bacillati</taxon>
        <taxon>Bacillota</taxon>
        <taxon>Bacilli</taxon>
        <taxon>Lactobacillales</taxon>
        <taxon>Streptococcaceae</taxon>
        <taxon>Streptococcus</taxon>
    </lineage>
</organism>
<name>A0A5B0DCS9_STRCR</name>
<dbReference type="EMBL" id="VSJJ01000004">
    <property type="protein sequence ID" value="KAA0964457.1"/>
    <property type="molecule type" value="Genomic_DNA"/>
</dbReference>
<dbReference type="SUPFAM" id="SSF46689">
    <property type="entry name" value="Homeodomain-like"/>
    <property type="match status" value="1"/>
</dbReference>
<dbReference type="Proteomes" id="UP000323039">
    <property type="component" value="Unassembled WGS sequence"/>
</dbReference>
<accession>A0A5B0DCS9</accession>
<proteinExistence type="predicted"/>
<evidence type="ECO:0000313" key="2">
    <source>
        <dbReference type="Proteomes" id="UP000323039"/>
    </source>
</evidence>
<evidence type="ECO:0000313" key="1">
    <source>
        <dbReference type="EMBL" id="KAA0964457.1"/>
    </source>
</evidence>
<dbReference type="Gene3D" id="1.10.357.10">
    <property type="entry name" value="Tetracycline Repressor, domain 2"/>
    <property type="match status" value="1"/>
</dbReference>
<dbReference type="AlphaFoldDB" id="A0A5B0DCS9"/>